<dbReference type="Gene3D" id="3.30.10.20">
    <property type="match status" value="2"/>
</dbReference>
<dbReference type="EMBL" id="AP035785">
    <property type="protein sequence ID" value="BFO71586.1"/>
    <property type="molecule type" value="Genomic_DNA"/>
</dbReference>
<keyword evidence="2" id="KW-0472">Membrane</keyword>
<dbReference type="AlphaFoldDB" id="A0AB33IUH2"/>
<keyword evidence="2" id="KW-0812">Transmembrane</keyword>
<keyword evidence="2" id="KW-1133">Transmembrane helix</keyword>
<evidence type="ECO:0000256" key="2">
    <source>
        <dbReference type="SAM" id="Phobius"/>
    </source>
</evidence>
<feature type="domain" description="PASTA" evidence="3">
    <location>
        <begin position="44"/>
        <end position="110"/>
    </location>
</feature>
<dbReference type="SUPFAM" id="SSF54184">
    <property type="entry name" value="Penicillin-binding protein 2x (pbp-2x), c-terminal domain"/>
    <property type="match status" value="1"/>
</dbReference>
<protein>
    <submittedName>
        <fullName evidence="4">PASTA domain-containing protein</fullName>
    </submittedName>
</protein>
<evidence type="ECO:0000313" key="4">
    <source>
        <dbReference type="EMBL" id="BFO71586.1"/>
    </source>
</evidence>
<dbReference type="PROSITE" id="PS51178">
    <property type="entry name" value="PASTA"/>
    <property type="match status" value="2"/>
</dbReference>
<name>A0AB33IUH2_9BACT</name>
<dbReference type="InterPro" id="IPR005543">
    <property type="entry name" value="PASTA_dom"/>
</dbReference>
<dbReference type="CDD" id="cd06577">
    <property type="entry name" value="PASTA_pknB"/>
    <property type="match status" value="1"/>
</dbReference>
<evidence type="ECO:0000259" key="3">
    <source>
        <dbReference type="PROSITE" id="PS51178"/>
    </source>
</evidence>
<reference evidence="4" key="1">
    <citation type="submission" date="2024-07" db="EMBL/GenBank/DDBJ databases">
        <title>Complete genome sequence of Prevotella sp. YM-2024 GTC17253.</title>
        <authorList>
            <person name="Hayashi M."/>
            <person name="Muto Y."/>
            <person name="Tanaka K."/>
            <person name="Niwa H."/>
        </authorList>
    </citation>
    <scope>NUCLEOTIDE SEQUENCE</scope>
    <source>
        <strain evidence="4">GTC17253</strain>
    </source>
</reference>
<feature type="domain" description="PASTA" evidence="3">
    <location>
        <begin position="112"/>
        <end position="182"/>
    </location>
</feature>
<dbReference type="SMART" id="SM00740">
    <property type="entry name" value="PASTA"/>
    <property type="match status" value="2"/>
</dbReference>
<gene>
    <name evidence="4" type="ORF">GTC17253_15520</name>
</gene>
<evidence type="ECO:0000256" key="1">
    <source>
        <dbReference type="SAM" id="MobiDB-lite"/>
    </source>
</evidence>
<feature type="compositionally biased region" description="Acidic residues" evidence="1">
    <location>
        <begin position="204"/>
        <end position="213"/>
    </location>
</feature>
<sequence length="229" mass="25206">MKSSEFVNKFKSRYFWGNILAMIIVVAALGFGVKYGLDVYTHHGESITIPNIKHMNATDAEHMLDNLGLTMVVTDTGYVKSLPADCILEQSPESGERVKSGHIVYVTINSLQSPTIALPDVIDNSSLREAIAKLSAMGFKLTEPQYVAGEKDWVYGIIVRGQHVTTGQRISVEDSLTILVGNGQRSADDSIDYIEPSADPIFEEEKGEVDEFQEVTVPEEQPATTPNKE</sequence>
<accession>A0AB33IUH2</accession>
<feature type="region of interest" description="Disordered" evidence="1">
    <location>
        <begin position="204"/>
        <end position="229"/>
    </location>
</feature>
<feature type="transmembrane region" description="Helical" evidence="2">
    <location>
        <begin position="14"/>
        <end position="33"/>
    </location>
</feature>
<organism evidence="4">
    <name type="scientific">Prevotella sp. GTC17253</name>
    <dbReference type="NCBI Taxonomy" id="3236793"/>
    <lineage>
        <taxon>Bacteria</taxon>
        <taxon>Pseudomonadati</taxon>
        <taxon>Bacteroidota</taxon>
        <taxon>Bacteroidia</taxon>
        <taxon>Bacteroidales</taxon>
        <taxon>Prevotellaceae</taxon>
        <taxon>Prevotella</taxon>
    </lineage>
</organism>
<proteinExistence type="predicted"/>
<dbReference type="Pfam" id="PF03793">
    <property type="entry name" value="PASTA"/>
    <property type="match status" value="1"/>
</dbReference>